<dbReference type="SMART" id="SM00220">
    <property type="entry name" value="S_TKc"/>
    <property type="match status" value="1"/>
</dbReference>
<evidence type="ECO:0000256" key="1">
    <source>
        <dbReference type="SAM" id="MobiDB-lite"/>
    </source>
</evidence>
<dbReference type="AlphaFoldDB" id="A0A834ZQL3"/>
<protein>
    <recommendedName>
        <fullName evidence="2">Protein kinase domain-containing protein</fullName>
    </recommendedName>
</protein>
<dbReference type="Pfam" id="PF00069">
    <property type="entry name" value="Pkinase"/>
    <property type="match status" value="1"/>
</dbReference>
<dbReference type="InterPro" id="IPR006016">
    <property type="entry name" value="UspA"/>
</dbReference>
<dbReference type="Gene3D" id="3.30.200.20">
    <property type="entry name" value="Phosphorylase Kinase, domain 1"/>
    <property type="match status" value="1"/>
</dbReference>
<dbReference type="Pfam" id="PF00582">
    <property type="entry name" value="Usp"/>
    <property type="match status" value="1"/>
</dbReference>
<dbReference type="FunFam" id="3.30.200.20:FF:000268">
    <property type="entry name" value="probable receptor-like serine/threonine-protein kinase At5g57670"/>
    <property type="match status" value="1"/>
</dbReference>
<dbReference type="InterPro" id="IPR008271">
    <property type="entry name" value="Ser/Thr_kinase_AS"/>
</dbReference>
<comment type="caution">
    <text evidence="3">The sequence shown here is derived from an EMBL/GenBank/DDBJ whole genome shotgun (WGS) entry which is preliminary data.</text>
</comment>
<sequence length="698" mass="77429">MTVDGEFTEKGGEKNIVLVGIRIDSQSRELLNWALVKVAEPGDRVIAVHVCRDSGPVLKENPSLDDYLEVYKGLCNIKQVDLVGQILQGRSVRKVLVREAKCCAAKAVVVGITRLNALGCWVSVAKYCARRLPPTTEVLSVHNGKVLFERGSTKKLPGLKGDPRPSFYPIGIPTLKENKLGFGDAEASEIEKRSPQVVQNSKDGSRDSSGDSKDENFSLVHEYKEEVYLDSISCVTTEFPESRPGWPLLRRAASVTTEALEGPETRNLSVVQWAMSLPNRSPPPTPQAQINFSSEKTENSFRRATRNCENNHKKCLSAWGELPKELELLLRTNSTGCKWFSLRELESLTSQFSSENLIGNGGCSRVYKGCLPDGKLVAVKILKSSKDAWKDFALEVNIISLLKHRHITPLIGVCVEDKNLISVFDFLSKGNLEENLHDKKEKTVLSWKVRYNVAVGIADALHYLHNKCSPPVIHRDVKSSNILLSDEFEPQLSDFGLATWGPTTSSYITHDDVVGTFGYLAPEYFMYGKVSDKIDVYSFGVVLLELLSGRRPIGSKAPKGQESLIMWAKPILASGDLKGILDPTLDGEFDEVQMRRIVLAATLCITRTARLRPRISQILMLLRGEEGVEDWVNSNVGDPKESDNQADDEIYPAPSAESHLVLLAGDDDTTSFSSVEQNNNLSLEDYLKGRWSRSSSFE</sequence>
<dbReference type="Gene3D" id="1.10.510.10">
    <property type="entry name" value="Transferase(Phosphotransferase) domain 1"/>
    <property type="match status" value="1"/>
</dbReference>
<dbReference type="Gene3D" id="3.40.50.620">
    <property type="entry name" value="HUPs"/>
    <property type="match status" value="1"/>
</dbReference>
<dbReference type="InterPro" id="IPR000719">
    <property type="entry name" value="Prot_kinase_dom"/>
</dbReference>
<dbReference type="InterPro" id="IPR046958">
    <property type="entry name" value="RBK1/2/STUNTED"/>
</dbReference>
<dbReference type="InterPro" id="IPR011009">
    <property type="entry name" value="Kinase-like_dom_sf"/>
</dbReference>
<dbReference type="OrthoDB" id="654677at2759"/>
<name>A0A834ZQL3_TETSI</name>
<dbReference type="InterPro" id="IPR014729">
    <property type="entry name" value="Rossmann-like_a/b/a_fold"/>
</dbReference>
<dbReference type="PROSITE" id="PS00108">
    <property type="entry name" value="PROTEIN_KINASE_ST"/>
    <property type="match status" value="1"/>
</dbReference>
<dbReference type="SUPFAM" id="SSF52402">
    <property type="entry name" value="Adenine nucleotide alpha hydrolases-like"/>
    <property type="match status" value="1"/>
</dbReference>
<organism evidence="3 4">
    <name type="scientific">Tetracentron sinense</name>
    <name type="common">Spur-leaf</name>
    <dbReference type="NCBI Taxonomy" id="13715"/>
    <lineage>
        <taxon>Eukaryota</taxon>
        <taxon>Viridiplantae</taxon>
        <taxon>Streptophyta</taxon>
        <taxon>Embryophyta</taxon>
        <taxon>Tracheophyta</taxon>
        <taxon>Spermatophyta</taxon>
        <taxon>Magnoliopsida</taxon>
        <taxon>Trochodendrales</taxon>
        <taxon>Trochodendraceae</taxon>
        <taxon>Tetracentron</taxon>
    </lineage>
</organism>
<feature type="domain" description="Protein kinase" evidence="2">
    <location>
        <begin position="352"/>
        <end position="632"/>
    </location>
</feature>
<dbReference type="PANTHER" id="PTHR47987">
    <property type="entry name" value="OS08G0249100 PROTEIN"/>
    <property type="match status" value="1"/>
</dbReference>
<dbReference type="SUPFAM" id="SSF56112">
    <property type="entry name" value="Protein kinase-like (PK-like)"/>
    <property type="match status" value="1"/>
</dbReference>
<dbReference type="EMBL" id="JABCRI010000005">
    <property type="protein sequence ID" value="KAF8406612.1"/>
    <property type="molecule type" value="Genomic_DNA"/>
</dbReference>
<dbReference type="Proteomes" id="UP000655225">
    <property type="component" value="Unassembled WGS sequence"/>
</dbReference>
<evidence type="ECO:0000313" key="4">
    <source>
        <dbReference type="Proteomes" id="UP000655225"/>
    </source>
</evidence>
<evidence type="ECO:0000313" key="3">
    <source>
        <dbReference type="EMBL" id="KAF8406612.1"/>
    </source>
</evidence>
<dbReference type="FunFam" id="1.10.510.10:FF:000284">
    <property type="entry name" value="Putative receptor-like serine/threonine-protein kinase"/>
    <property type="match status" value="1"/>
</dbReference>
<dbReference type="PROSITE" id="PS50011">
    <property type="entry name" value="PROTEIN_KINASE_DOM"/>
    <property type="match status" value="1"/>
</dbReference>
<gene>
    <name evidence="3" type="ORF">HHK36_008702</name>
</gene>
<keyword evidence="4" id="KW-1185">Reference proteome</keyword>
<feature type="compositionally biased region" description="Basic and acidic residues" evidence="1">
    <location>
        <begin position="203"/>
        <end position="216"/>
    </location>
</feature>
<reference evidence="3 4" key="1">
    <citation type="submission" date="2020-04" db="EMBL/GenBank/DDBJ databases">
        <title>Plant Genome Project.</title>
        <authorList>
            <person name="Zhang R.-G."/>
        </authorList>
    </citation>
    <scope>NUCLEOTIDE SEQUENCE [LARGE SCALE GENOMIC DNA]</scope>
    <source>
        <strain evidence="3">YNK0</strain>
        <tissue evidence="3">Leaf</tissue>
    </source>
</reference>
<dbReference type="CDD" id="cd00293">
    <property type="entry name" value="USP-like"/>
    <property type="match status" value="1"/>
</dbReference>
<dbReference type="PANTHER" id="PTHR47987:SF11">
    <property type="entry name" value="RECEPTOR-LIKE CYTOSOLIC SERINE_THREONINE-PROTEIN KINASE RBK1 ISOFORM X1"/>
    <property type="match status" value="1"/>
</dbReference>
<evidence type="ECO:0000259" key="2">
    <source>
        <dbReference type="PROSITE" id="PS50011"/>
    </source>
</evidence>
<proteinExistence type="predicted"/>
<dbReference type="GO" id="GO:0005524">
    <property type="term" value="F:ATP binding"/>
    <property type="evidence" value="ECO:0007669"/>
    <property type="project" value="InterPro"/>
</dbReference>
<accession>A0A834ZQL3</accession>
<feature type="region of interest" description="Disordered" evidence="1">
    <location>
        <begin position="188"/>
        <end position="216"/>
    </location>
</feature>
<dbReference type="OMA" id="CRWFSHE"/>
<dbReference type="GO" id="GO:0004672">
    <property type="term" value="F:protein kinase activity"/>
    <property type="evidence" value="ECO:0007669"/>
    <property type="project" value="InterPro"/>
</dbReference>